<name>A0A6P2JQU5_BURL3</name>
<protein>
    <submittedName>
        <fullName evidence="1">Membrane protein</fullName>
    </submittedName>
</protein>
<reference evidence="1 2" key="1">
    <citation type="submission" date="2019-09" db="EMBL/GenBank/DDBJ databases">
        <authorList>
            <person name="Depoorter E."/>
        </authorList>
    </citation>
    <scope>NUCLEOTIDE SEQUENCE [LARGE SCALE GENOMIC DNA]</scope>
    <source>
        <strain evidence="1">LMG 6863</strain>
    </source>
</reference>
<dbReference type="EMBL" id="CABVPY010000010">
    <property type="protein sequence ID" value="VWB45247.1"/>
    <property type="molecule type" value="Genomic_DNA"/>
</dbReference>
<gene>
    <name evidence="1" type="ORF">BLA6863_02031</name>
</gene>
<dbReference type="AlphaFoldDB" id="A0A6P2JQU5"/>
<evidence type="ECO:0000313" key="2">
    <source>
        <dbReference type="Proteomes" id="UP000494170"/>
    </source>
</evidence>
<dbReference type="Proteomes" id="UP000494170">
    <property type="component" value="Unassembled WGS sequence"/>
</dbReference>
<accession>A0A6P2JQU5</accession>
<evidence type="ECO:0000313" key="1">
    <source>
        <dbReference type="EMBL" id="VWB45247.1"/>
    </source>
</evidence>
<organism evidence="1 2">
    <name type="scientific">Burkholderia lata (strain ATCC 17760 / DSM 23089 / LMG 22485 / NCIMB 9086 / R18194 / 383)</name>
    <dbReference type="NCBI Taxonomy" id="482957"/>
    <lineage>
        <taxon>Bacteria</taxon>
        <taxon>Pseudomonadati</taxon>
        <taxon>Pseudomonadota</taxon>
        <taxon>Betaproteobacteria</taxon>
        <taxon>Burkholderiales</taxon>
        <taxon>Burkholderiaceae</taxon>
        <taxon>Burkholderia</taxon>
        <taxon>Burkholderia cepacia complex</taxon>
    </lineage>
</organism>
<proteinExistence type="predicted"/>
<sequence length="139" mass="14834">MPDPGHTLHPSGIALSLPDLPHTQVPNAMQSLRDVETVRPARPATTSSPSQTYGALAGIHYRAPSCNCANSNRVALVGSNRGLLKDQVGEWTKASAGKHNGKPASAAATYRVPVWPSTDTVVYDAFFKEIRSCLISTRP</sequence>